<feature type="domain" description="Rhodanese" evidence="1">
    <location>
        <begin position="33"/>
        <end position="131"/>
    </location>
</feature>
<dbReference type="GO" id="GO:0005737">
    <property type="term" value="C:cytoplasm"/>
    <property type="evidence" value="ECO:0007669"/>
    <property type="project" value="TreeGrafter"/>
</dbReference>
<dbReference type="EMBL" id="SEOQ01000499">
    <property type="protein sequence ID" value="TFY61638.1"/>
    <property type="molecule type" value="Genomic_DNA"/>
</dbReference>
<dbReference type="PANTHER" id="PTHR10828:SF50">
    <property type="entry name" value="REDUCTASE (ARC2), PUTATIVE (AFU_ORTHOLOGUE AFUA_6G13400)-RELATED"/>
    <property type="match status" value="1"/>
</dbReference>
<gene>
    <name evidence="2" type="ORF">EVG20_g6980</name>
</gene>
<evidence type="ECO:0000313" key="3">
    <source>
        <dbReference type="Proteomes" id="UP000298327"/>
    </source>
</evidence>
<reference evidence="2 3" key="1">
    <citation type="submission" date="2019-02" db="EMBL/GenBank/DDBJ databases">
        <title>Genome sequencing of the rare red list fungi Dentipellis fragilis.</title>
        <authorList>
            <person name="Buettner E."/>
            <person name="Kellner H."/>
        </authorList>
    </citation>
    <scope>NUCLEOTIDE SEQUENCE [LARGE SCALE GENOMIC DNA]</scope>
    <source>
        <strain evidence="2 3">DSM 105465</strain>
    </source>
</reference>
<dbReference type="OrthoDB" id="8300214at2759"/>
<dbReference type="InterPro" id="IPR036873">
    <property type="entry name" value="Rhodanese-like_dom_sf"/>
</dbReference>
<dbReference type="SUPFAM" id="SSF52821">
    <property type="entry name" value="Rhodanese/Cell cycle control phosphatase"/>
    <property type="match status" value="1"/>
</dbReference>
<evidence type="ECO:0000259" key="1">
    <source>
        <dbReference type="PROSITE" id="PS50206"/>
    </source>
</evidence>
<dbReference type="Gene3D" id="3.40.250.10">
    <property type="entry name" value="Rhodanese-like domain"/>
    <property type="match status" value="1"/>
</dbReference>
<dbReference type="PANTHER" id="PTHR10828">
    <property type="entry name" value="M-PHASE INDUCER PHOSPHATASE DUAL SPECIFICITY PHOSPHATASE CDC25"/>
    <property type="match status" value="1"/>
</dbReference>
<dbReference type="InterPro" id="IPR001763">
    <property type="entry name" value="Rhodanese-like_dom"/>
</dbReference>
<sequence>MSASWHQAFPEPASTPGRMSVEELHAQLTKAEKLDEILVVDVRRTDFENAFIRGAINLPAHSFYPTLPTLVHILSRYPTVVFYCGSSNGRGPRVAGWYQDALDAQGITTSRAVVLEGGIKAWVQKFGESDLTCKLAVNSK</sequence>
<proteinExistence type="predicted"/>
<keyword evidence="3" id="KW-1185">Reference proteome</keyword>
<evidence type="ECO:0000313" key="2">
    <source>
        <dbReference type="EMBL" id="TFY61638.1"/>
    </source>
</evidence>
<dbReference type="STRING" id="205917.A0A4Y9YII7"/>
<dbReference type="GO" id="GO:0004725">
    <property type="term" value="F:protein tyrosine phosphatase activity"/>
    <property type="evidence" value="ECO:0007669"/>
    <property type="project" value="TreeGrafter"/>
</dbReference>
<organism evidence="2 3">
    <name type="scientific">Dentipellis fragilis</name>
    <dbReference type="NCBI Taxonomy" id="205917"/>
    <lineage>
        <taxon>Eukaryota</taxon>
        <taxon>Fungi</taxon>
        <taxon>Dikarya</taxon>
        <taxon>Basidiomycota</taxon>
        <taxon>Agaricomycotina</taxon>
        <taxon>Agaricomycetes</taxon>
        <taxon>Russulales</taxon>
        <taxon>Hericiaceae</taxon>
        <taxon>Dentipellis</taxon>
    </lineage>
</organism>
<dbReference type="Pfam" id="PF00581">
    <property type="entry name" value="Rhodanese"/>
    <property type="match status" value="1"/>
</dbReference>
<comment type="caution">
    <text evidence="2">The sequence shown here is derived from an EMBL/GenBank/DDBJ whole genome shotgun (WGS) entry which is preliminary data.</text>
</comment>
<dbReference type="Proteomes" id="UP000298327">
    <property type="component" value="Unassembled WGS sequence"/>
</dbReference>
<protein>
    <recommendedName>
        <fullName evidence="1">Rhodanese domain-containing protein</fullName>
    </recommendedName>
</protein>
<dbReference type="PROSITE" id="PS50206">
    <property type="entry name" value="RHODANESE_3"/>
    <property type="match status" value="1"/>
</dbReference>
<dbReference type="AlphaFoldDB" id="A0A4Y9YII7"/>
<dbReference type="GO" id="GO:0005634">
    <property type="term" value="C:nucleus"/>
    <property type="evidence" value="ECO:0007669"/>
    <property type="project" value="TreeGrafter"/>
</dbReference>
<accession>A0A4Y9YII7</accession>
<name>A0A4Y9YII7_9AGAM</name>
<dbReference type="SMART" id="SM00450">
    <property type="entry name" value="RHOD"/>
    <property type="match status" value="1"/>
</dbReference>